<proteinExistence type="predicted"/>
<dbReference type="AlphaFoldDB" id="A0A5B7EFW0"/>
<protein>
    <submittedName>
        <fullName evidence="1">Uncharacterized protein</fullName>
    </submittedName>
</protein>
<accession>A0A5B7EFW0</accession>
<evidence type="ECO:0000313" key="1">
    <source>
        <dbReference type="EMBL" id="MPC32106.1"/>
    </source>
</evidence>
<keyword evidence="2" id="KW-1185">Reference proteome</keyword>
<dbReference type="Proteomes" id="UP000324222">
    <property type="component" value="Unassembled WGS sequence"/>
</dbReference>
<reference evidence="1 2" key="1">
    <citation type="submission" date="2019-05" db="EMBL/GenBank/DDBJ databases">
        <title>Another draft genome of Portunus trituberculatus and its Hox gene families provides insights of decapod evolution.</title>
        <authorList>
            <person name="Jeong J.-H."/>
            <person name="Song I."/>
            <person name="Kim S."/>
            <person name="Choi T."/>
            <person name="Kim D."/>
            <person name="Ryu S."/>
            <person name="Kim W."/>
        </authorList>
    </citation>
    <scope>NUCLEOTIDE SEQUENCE [LARGE SCALE GENOMIC DNA]</scope>
    <source>
        <tissue evidence="1">Muscle</tissue>
    </source>
</reference>
<comment type="caution">
    <text evidence="1">The sequence shown here is derived from an EMBL/GenBank/DDBJ whole genome shotgun (WGS) entry which is preliminary data.</text>
</comment>
<dbReference type="EMBL" id="VSRR010002565">
    <property type="protein sequence ID" value="MPC32106.1"/>
    <property type="molecule type" value="Genomic_DNA"/>
</dbReference>
<name>A0A5B7EFW0_PORTR</name>
<organism evidence="1 2">
    <name type="scientific">Portunus trituberculatus</name>
    <name type="common">Swimming crab</name>
    <name type="synonym">Neptunus trituberculatus</name>
    <dbReference type="NCBI Taxonomy" id="210409"/>
    <lineage>
        <taxon>Eukaryota</taxon>
        <taxon>Metazoa</taxon>
        <taxon>Ecdysozoa</taxon>
        <taxon>Arthropoda</taxon>
        <taxon>Crustacea</taxon>
        <taxon>Multicrustacea</taxon>
        <taxon>Malacostraca</taxon>
        <taxon>Eumalacostraca</taxon>
        <taxon>Eucarida</taxon>
        <taxon>Decapoda</taxon>
        <taxon>Pleocyemata</taxon>
        <taxon>Brachyura</taxon>
        <taxon>Eubrachyura</taxon>
        <taxon>Portunoidea</taxon>
        <taxon>Portunidae</taxon>
        <taxon>Portuninae</taxon>
        <taxon>Portunus</taxon>
    </lineage>
</organism>
<sequence length="37" mass="4133">MRCEIPVKIMSKGQTDDIQCGRGIQLSVIEEEEIVPS</sequence>
<evidence type="ECO:0000313" key="2">
    <source>
        <dbReference type="Proteomes" id="UP000324222"/>
    </source>
</evidence>
<gene>
    <name evidence="1" type="ORF">E2C01_025411</name>
</gene>